<evidence type="ECO:0000313" key="2">
    <source>
        <dbReference type="EMBL" id="QJW93782.1"/>
    </source>
</evidence>
<keyword evidence="3" id="KW-1185">Reference proteome</keyword>
<dbReference type="EMBL" id="CP053452">
    <property type="protein sequence ID" value="QJW93782.1"/>
    <property type="molecule type" value="Genomic_DNA"/>
</dbReference>
<dbReference type="InterPro" id="IPR013783">
    <property type="entry name" value="Ig-like_fold"/>
</dbReference>
<reference evidence="3" key="1">
    <citation type="submission" date="2020-05" db="EMBL/GenBank/DDBJ databases">
        <title>Frigoriglobus tundricola gen. nov., sp. nov., a psychrotolerant cellulolytic planctomycete of the family Gemmataceae with two divergent copies of 16S rRNA gene.</title>
        <authorList>
            <person name="Kulichevskaya I.S."/>
            <person name="Ivanova A.A."/>
            <person name="Naumoff D.G."/>
            <person name="Beletsky A.V."/>
            <person name="Rijpstra W.I.C."/>
            <person name="Sinninghe Damste J.S."/>
            <person name="Mardanov A.V."/>
            <person name="Ravin N.V."/>
            <person name="Dedysh S.N."/>
        </authorList>
    </citation>
    <scope>NUCLEOTIDE SEQUENCE [LARGE SCALE GENOMIC DNA]</scope>
    <source>
        <strain evidence="3">PL17</strain>
    </source>
</reference>
<sequence>MEQPEPPEPPEPDAPPAPPVEPPYVPKGAPEEVRLPGPVTDVCGGGGGRFLIFQLAGGRKLAVFDTSLAKVVKELPLAEGTTHVAAGRNRLVAVYPGAKVAQFWDLTTFEKEKVVLLPDELTKSPIHQVCMGSACDETLFAYIAPEKRTLAVALGTMKATEVRWNHWGPGGAYGPLEMRVSGDGSVLTGRGGGWAGCDVALFARGKQIGACDKIPFWNAVSAAALPTADGRYVFASGRVLDRALAQTEWTGGKDAYVVPGVEPGFVLALAGVGRVGVGNQPGQRPAAVGVYTEDRQKLFVLREADELTADALPWEKRVFYYPRSGLLLTLAPGKDRLVLRRVDLGEELERTGADYLAVTSRPPPATAGKPFEYQIEVRSKQGGVKYKLEVGPPGMSVGDNGKVVWNEAAGPGRSVNVVIVVSDASGQDVTHSFVLGAEGGFAR</sequence>
<protein>
    <submittedName>
        <fullName evidence="2">Uncharacterized protein</fullName>
    </submittedName>
</protein>
<proteinExistence type="predicted"/>
<name>A0A6M5YLA4_9BACT</name>
<dbReference type="KEGG" id="ftj:FTUN_1293"/>
<feature type="compositionally biased region" description="Pro residues" evidence="1">
    <location>
        <begin position="1"/>
        <end position="25"/>
    </location>
</feature>
<feature type="region of interest" description="Disordered" evidence="1">
    <location>
        <begin position="1"/>
        <end position="33"/>
    </location>
</feature>
<gene>
    <name evidence="2" type="ORF">FTUN_1293</name>
</gene>
<evidence type="ECO:0000256" key="1">
    <source>
        <dbReference type="SAM" id="MobiDB-lite"/>
    </source>
</evidence>
<dbReference type="AlphaFoldDB" id="A0A6M5YLA4"/>
<dbReference type="RefSeq" id="WP_171469913.1">
    <property type="nucleotide sequence ID" value="NZ_CP053452.2"/>
</dbReference>
<dbReference type="SUPFAM" id="SSF50969">
    <property type="entry name" value="YVTN repeat-like/Quinoprotein amine dehydrogenase"/>
    <property type="match status" value="1"/>
</dbReference>
<dbReference type="Gene3D" id="2.60.40.10">
    <property type="entry name" value="Immunoglobulins"/>
    <property type="match status" value="1"/>
</dbReference>
<dbReference type="InterPro" id="IPR011044">
    <property type="entry name" value="Quino_amine_DH_bsu"/>
</dbReference>
<evidence type="ECO:0000313" key="3">
    <source>
        <dbReference type="Proteomes" id="UP000503447"/>
    </source>
</evidence>
<dbReference type="Proteomes" id="UP000503447">
    <property type="component" value="Chromosome"/>
</dbReference>
<organism evidence="2 3">
    <name type="scientific">Frigoriglobus tundricola</name>
    <dbReference type="NCBI Taxonomy" id="2774151"/>
    <lineage>
        <taxon>Bacteria</taxon>
        <taxon>Pseudomonadati</taxon>
        <taxon>Planctomycetota</taxon>
        <taxon>Planctomycetia</taxon>
        <taxon>Gemmatales</taxon>
        <taxon>Gemmataceae</taxon>
        <taxon>Frigoriglobus</taxon>
    </lineage>
</organism>
<accession>A0A6M5YLA4</accession>